<dbReference type="Proteomes" id="UP000326759">
    <property type="component" value="Unassembled WGS sequence"/>
</dbReference>
<proteinExistence type="predicted"/>
<dbReference type="InterPro" id="IPR013783">
    <property type="entry name" value="Ig-like_fold"/>
</dbReference>
<organism evidence="2 3">
    <name type="scientific">Armadillidium nasatum</name>
    <dbReference type="NCBI Taxonomy" id="96803"/>
    <lineage>
        <taxon>Eukaryota</taxon>
        <taxon>Metazoa</taxon>
        <taxon>Ecdysozoa</taxon>
        <taxon>Arthropoda</taxon>
        <taxon>Crustacea</taxon>
        <taxon>Multicrustacea</taxon>
        <taxon>Malacostraca</taxon>
        <taxon>Eumalacostraca</taxon>
        <taxon>Peracarida</taxon>
        <taxon>Isopoda</taxon>
        <taxon>Oniscidea</taxon>
        <taxon>Crinocheta</taxon>
        <taxon>Armadillidiidae</taxon>
        <taxon>Armadillidium</taxon>
    </lineage>
</organism>
<evidence type="ECO:0000313" key="2">
    <source>
        <dbReference type="EMBL" id="KAB7496124.1"/>
    </source>
</evidence>
<dbReference type="AlphaFoldDB" id="A0A5N5SPT9"/>
<protein>
    <recommendedName>
        <fullName evidence="1">Cep192-like domain-containing protein</fullName>
    </recommendedName>
</protein>
<gene>
    <name evidence="2" type="ORF">Anas_08327</name>
</gene>
<comment type="caution">
    <text evidence="2">The sequence shown here is derived from an EMBL/GenBank/DDBJ whole genome shotgun (WGS) entry which is preliminary data.</text>
</comment>
<keyword evidence="3" id="KW-1185">Reference proteome</keyword>
<dbReference type="Gene3D" id="2.60.40.10">
    <property type="entry name" value="Immunoglobulins"/>
    <property type="match status" value="1"/>
</dbReference>
<reference evidence="2 3" key="1">
    <citation type="journal article" date="2019" name="PLoS Biol.">
        <title>Sex chromosomes control vertical transmission of feminizing Wolbachia symbionts in an isopod.</title>
        <authorList>
            <person name="Becking T."/>
            <person name="Chebbi M.A."/>
            <person name="Giraud I."/>
            <person name="Moumen B."/>
            <person name="Laverre T."/>
            <person name="Caubet Y."/>
            <person name="Peccoud J."/>
            <person name="Gilbert C."/>
            <person name="Cordaux R."/>
        </authorList>
    </citation>
    <scope>NUCLEOTIDE SEQUENCE [LARGE SCALE GENOMIC DNA]</scope>
    <source>
        <strain evidence="2">ANa2</strain>
        <tissue evidence="2">Whole body excluding digestive tract and cuticle</tissue>
    </source>
</reference>
<accession>A0A5N5SPT9</accession>
<dbReference type="Pfam" id="PF22066">
    <property type="entry name" value="Cep192_D8"/>
    <property type="match status" value="1"/>
</dbReference>
<dbReference type="InterPro" id="IPR054088">
    <property type="entry name" value="Cep192-like_D8"/>
</dbReference>
<sequence length="117" mass="13333">IIILNLFLAVPRNRVGMMKFILKYQEELNFPDTKFLGESALKLSMSNYSSKPQQVKVYVLGKHFCVRHQNITVNGKCMVTIPVYFCPTIRGDIVDSVRVLVASNKNPYHVRLSGKCI</sequence>
<evidence type="ECO:0000313" key="3">
    <source>
        <dbReference type="Proteomes" id="UP000326759"/>
    </source>
</evidence>
<feature type="non-terminal residue" evidence="2">
    <location>
        <position position="1"/>
    </location>
</feature>
<name>A0A5N5SPT9_9CRUS</name>
<dbReference type="EMBL" id="SEYY01021723">
    <property type="protein sequence ID" value="KAB7496124.1"/>
    <property type="molecule type" value="Genomic_DNA"/>
</dbReference>
<evidence type="ECO:0000259" key="1">
    <source>
        <dbReference type="Pfam" id="PF22066"/>
    </source>
</evidence>
<feature type="domain" description="Cep192-like" evidence="1">
    <location>
        <begin position="20"/>
        <end position="116"/>
    </location>
</feature>